<name>A0A0R2JQU4_9LACO</name>
<dbReference type="EMBL" id="JQBT01000036">
    <property type="protein sequence ID" value="KRN78246.1"/>
    <property type="molecule type" value="Genomic_DNA"/>
</dbReference>
<dbReference type="NCBIfam" id="TIGR02227">
    <property type="entry name" value="sigpep_I_bact"/>
    <property type="match status" value="1"/>
</dbReference>
<dbReference type="GeneID" id="61249583"/>
<dbReference type="InterPro" id="IPR019533">
    <property type="entry name" value="Peptidase_S26"/>
</dbReference>
<dbReference type="Proteomes" id="UP000051565">
    <property type="component" value="Unassembled WGS sequence"/>
</dbReference>
<evidence type="ECO:0000256" key="6">
    <source>
        <dbReference type="PIRSR" id="PIRSR600223-1"/>
    </source>
</evidence>
<keyword evidence="7" id="KW-0472">Membrane</keyword>
<dbReference type="STRING" id="53444.AYR59_01635"/>
<keyword evidence="5 7" id="KW-0378">Hydrolase</keyword>
<evidence type="ECO:0000256" key="1">
    <source>
        <dbReference type="ARBA" id="ARBA00000677"/>
    </source>
</evidence>
<sequence length="212" mass="23740">MKTLKGILGWVIPIVIGLAVALLIKQFVFTMARVDGPSMQPNLENNERIMVWCQSKIKHGSVIVFNATGLDPDAPSNDSPMKRLLGNAGTDYVKRVVALPGDTVEFKNGDLLVNGKKVDQSYISSSQQKQGTEYNNQPGNWNINSLSNNWPKNKGAMKVKQGQYFVLGDHRSVSNDSRYWGFVPKDHVIGVVKTFPWSTDKQKRDNVNDRDY</sequence>
<dbReference type="PROSITE" id="PS00761">
    <property type="entry name" value="SPASE_I_3"/>
    <property type="match status" value="1"/>
</dbReference>
<dbReference type="GO" id="GO:0005886">
    <property type="term" value="C:plasma membrane"/>
    <property type="evidence" value="ECO:0007669"/>
    <property type="project" value="UniProtKB-SubCell"/>
</dbReference>
<organism evidence="9 10">
    <name type="scientific">Fructilactobacillus lindneri DSM 20690 = JCM 11027</name>
    <dbReference type="NCBI Taxonomy" id="1122148"/>
    <lineage>
        <taxon>Bacteria</taxon>
        <taxon>Bacillati</taxon>
        <taxon>Bacillota</taxon>
        <taxon>Bacilli</taxon>
        <taxon>Lactobacillales</taxon>
        <taxon>Lactobacillaceae</taxon>
        <taxon>Fructilactobacillus</taxon>
    </lineage>
</organism>
<dbReference type="PATRIC" id="fig|1122148.6.peg.1418"/>
<gene>
    <name evidence="9" type="ORF">IV52_GL001380</name>
</gene>
<dbReference type="InterPro" id="IPR000223">
    <property type="entry name" value="Pept_S26A_signal_pept_1"/>
</dbReference>
<feature type="active site" evidence="6">
    <location>
        <position position="38"/>
    </location>
</feature>
<evidence type="ECO:0000256" key="4">
    <source>
        <dbReference type="ARBA" id="ARBA00013208"/>
    </source>
</evidence>
<accession>A0A0R2JQU4</accession>
<evidence type="ECO:0000256" key="5">
    <source>
        <dbReference type="ARBA" id="ARBA00022801"/>
    </source>
</evidence>
<comment type="subcellular location">
    <subcellularLocation>
        <location evidence="2">Cell membrane</location>
        <topology evidence="2">Single-pass type II membrane protein</topology>
    </subcellularLocation>
    <subcellularLocation>
        <location evidence="7">Membrane</location>
        <topology evidence="7">Single-pass type II membrane protein</topology>
    </subcellularLocation>
</comment>
<evidence type="ECO:0000256" key="2">
    <source>
        <dbReference type="ARBA" id="ARBA00004401"/>
    </source>
</evidence>
<protein>
    <recommendedName>
        <fullName evidence="4 7">Signal peptidase I</fullName>
        <ecNumber evidence="4 7">3.4.21.89</ecNumber>
    </recommendedName>
</protein>
<dbReference type="PROSITE" id="PS00760">
    <property type="entry name" value="SPASE_I_2"/>
    <property type="match status" value="1"/>
</dbReference>
<dbReference type="EC" id="3.4.21.89" evidence="4 7"/>
<dbReference type="RefSeq" id="WP_054646525.1">
    <property type="nucleotide sequence ID" value="NZ_FUXS01000003.1"/>
</dbReference>
<feature type="active site" evidence="6">
    <location>
        <position position="94"/>
    </location>
</feature>
<keyword evidence="10" id="KW-1185">Reference proteome</keyword>
<dbReference type="InterPro" id="IPR019758">
    <property type="entry name" value="Pept_S26A_signal_pept_1_CS"/>
</dbReference>
<evidence type="ECO:0000313" key="9">
    <source>
        <dbReference type="EMBL" id="KRN78246.1"/>
    </source>
</evidence>
<dbReference type="PRINTS" id="PR00727">
    <property type="entry name" value="LEADERPTASE"/>
</dbReference>
<dbReference type="PANTHER" id="PTHR43390:SF1">
    <property type="entry name" value="CHLOROPLAST PROCESSING PEPTIDASE"/>
    <property type="match status" value="1"/>
</dbReference>
<comment type="similarity">
    <text evidence="3 7">Belongs to the peptidase S26 family.</text>
</comment>
<comment type="catalytic activity">
    <reaction evidence="1 7">
        <text>Cleavage of hydrophobic, N-terminal signal or leader sequences from secreted and periplasmic proteins.</text>
        <dbReference type="EC" id="3.4.21.89"/>
    </reaction>
</comment>
<dbReference type="Pfam" id="PF10502">
    <property type="entry name" value="Peptidase_S26"/>
    <property type="match status" value="1"/>
</dbReference>
<reference evidence="9 10" key="1">
    <citation type="journal article" date="2015" name="Genome Announc.">
        <title>Expanding the biotechnology potential of lactobacilli through comparative genomics of 213 strains and associated genera.</title>
        <authorList>
            <person name="Sun Z."/>
            <person name="Harris H.M."/>
            <person name="McCann A."/>
            <person name="Guo C."/>
            <person name="Argimon S."/>
            <person name="Zhang W."/>
            <person name="Yang X."/>
            <person name="Jeffery I.B."/>
            <person name="Cooney J.C."/>
            <person name="Kagawa T.F."/>
            <person name="Liu W."/>
            <person name="Song Y."/>
            <person name="Salvetti E."/>
            <person name="Wrobel A."/>
            <person name="Rasinkangas P."/>
            <person name="Parkhill J."/>
            <person name="Rea M.C."/>
            <person name="O'Sullivan O."/>
            <person name="Ritari J."/>
            <person name="Douillard F.P."/>
            <person name="Paul Ross R."/>
            <person name="Yang R."/>
            <person name="Briner A.E."/>
            <person name="Felis G.E."/>
            <person name="de Vos W.M."/>
            <person name="Barrangou R."/>
            <person name="Klaenhammer T.R."/>
            <person name="Caufield P.W."/>
            <person name="Cui Y."/>
            <person name="Zhang H."/>
            <person name="O'Toole P.W."/>
        </authorList>
    </citation>
    <scope>NUCLEOTIDE SEQUENCE [LARGE SCALE GENOMIC DNA]</scope>
    <source>
        <strain evidence="9 10">DSM 20690</strain>
    </source>
</reference>
<dbReference type="SUPFAM" id="SSF51306">
    <property type="entry name" value="LexA/Signal peptidase"/>
    <property type="match status" value="1"/>
</dbReference>
<dbReference type="InterPro" id="IPR019757">
    <property type="entry name" value="Pept_S26A_signal_pept_1_Lys-AS"/>
</dbReference>
<dbReference type="GO" id="GO:0009003">
    <property type="term" value="F:signal peptidase activity"/>
    <property type="evidence" value="ECO:0007669"/>
    <property type="project" value="UniProtKB-EC"/>
</dbReference>
<dbReference type="OrthoDB" id="9802919at2"/>
<evidence type="ECO:0000256" key="7">
    <source>
        <dbReference type="RuleBase" id="RU362042"/>
    </source>
</evidence>
<keyword evidence="7" id="KW-1133">Transmembrane helix</keyword>
<feature type="transmembrane region" description="Helical" evidence="7">
    <location>
        <begin position="6"/>
        <end position="24"/>
    </location>
</feature>
<dbReference type="Gene3D" id="2.10.109.10">
    <property type="entry name" value="Umud Fragment, subunit A"/>
    <property type="match status" value="1"/>
</dbReference>
<dbReference type="CDD" id="cd06530">
    <property type="entry name" value="S26_SPase_I"/>
    <property type="match status" value="1"/>
</dbReference>
<dbReference type="InterPro" id="IPR036286">
    <property type="entry name" value="LexA/Signal_pep-like_sf"/>
</dbReference>
<evidence type="ECO:0000256" key="3">
    <source>
        <dbReference type="ARBA" id="ARBA00009370"/>
    </source>
</evidence>
<evidence type="ECO:0000313" key="10">
    <source>
        <dbReference type="Proteomes" id="UP000051565"/>
    </source>
</evidence>
<dbReference type="GO" id="GO:0004252">
    <property type="term" value="F:serine-type endopeptidase activity"/>
    <property type="evidence" value="ECO:0007669"/>
    <property type="project" value="InterPro"/>
</dbReference>
<proteinExistence type="inferred from homology"/>
<dbReference type="PANTHER" id="PTHR43390">
    <property type="entry name" value="SIGNAL PEPTIDASE I"/>
    <property type="match status" value="1"/>
</dbReference>
<keyword evidence="7" id="KW-0645">Protease</keyword>
<dbReference type="AlphaFoldDB" id="A0A0R2JQU4"/>
<dbReference type="GO" id="GO:0006465">
    <property type="term" value="P:signal peptide processing"/>
    <property type="evidence" value="ECO:0007669"/>
    <property type="project" value="InterPro"/>
</dbReference>
<evidence type="ECO:0000259" key="8">
    <source>
        <dbReference type="Pfam" id="PF10502"/>
    </source>
</evidence>
<feature type="domain" description="Peptidase S26" evidence="8">
    <location>
        <begin position="9"/>
        <end position="194"/>
    </location>
</feature>
<comment type="caution">
    <text evidence="9">The sequence shown here is derived from an EMBL/GenBank/DDBJ whole genome shotgun (WGS) entry which is preliminary data.</text>
</comment>
<keyword evidence="7" id="KW-0812">Transmembrane</keyword>